<dbReference type="InterPro" id="IPR009000">
    <property type="entry name" value="Transl_B-barrel_sf"/>
</dbReference>
<dbReference type="Pfam" id="PF00174">
    <property type="entry name" value="Oxidored_molyb"/>
    <property type="match status" value="1"/>
</dbReference>
<dbReference type="Gene3D" id="3.90.420.10">
    <property type="entry name" value="Oxidoreductase, molybdopterin-binding domain"/>
    <property type="match status" value="1"/>
</dbReference>
<dbReference type="SUPFAM" id="SSF56524">
    <property type="entry name" value="Oxidoreductase molybdopterin-binding domain"/>
    <property type="match status" value="1"/>
</dbReference>
<evidence type="ECO:0000256" key="21">
    <source>
        <dbReference type="ARBA" id="ARBA00049155"/>
    </source>
</evidence>
<dbReference type="GO" id="GO:0022625">
    <property type="term" value="C:cytosolic large ribosomal subunit"/>
    <property type="evidence" value="ECO:0007669"/>
    <property type="project" value="TreeGrafter"/>
</dbReference>
<keyword evidence="27" id="KW-1185">Reference proteome</keyword>
<feature type="region of interest" description="Disordered" evidence="23">
    <location>
        <begin position="1"/>
        <end position="64"/>
    </location>
</feature>
<evidence type="ECO:0000256" key="8">
    <source>
        <dbReference type="ARBA" id="ARBA00012673"/>
    </source>
</evidence>
<dbReference type="InterPro" id="IPR008333">
    <property type="entry name" value="Cbr1-like_FAD-bd_dom"/>
</dbReference>
<dbReference type="Gene3D" id="4.10.960.10">
    <property type="entry name" value="Ribosomal protein L3, domain 3"/>
    <property type="match status" value="1"/>
</dbReference>
<dbReference type="InterPro" id="IPR008335">
    <property type="entry name" value="Mopterin_OxRdtase_euk"/>
</dbReference>
<evidence type="ECO:0000313" key="26">
    <source>
        <dbReference type="EMBL" id="SYW77969.1"/>
    </source>
</evidence>
<evidence type="ECO:0000256" key="23">
    <source>
        <dbReference type="SAM" id="MobiDB-lite"/>
    </source>
</evidence>
<dbReference type="SUPFAM" id="SSF52343">
    <property type="entry name" value="Ferredoxin reductase-like, C-terminal NADP-linked domain"/>
    <property type="match status" value="1"/>
</dbReference>
<dbReference type="SUPFAM" id="SSF81296">
    <property type="entry name" value="E set domains"/>
    <property type="match status" value="1"/>
</dbReference>
<comment type="cofactor">
    <cofactor evidence="2">
        <name>heme</name>
        <dbReference type="ChEBI" id="CHEBI:30413"/>
    </cofactor>
</comment>
<evidence type="ECO:0000259" key="24">
    <source>
        <dbReference type="PROSITE" id="PS50255"/>
    </source>
</evidence>
<dbReference type="GO" id="GO:0043546">
    <property type="term" value="F:molybdopterin cofactor binding"/>
    <property type="evidence" value="ECO:0007669"/>
    <property type="project" value="InterPro"/>
</dbReference>
<dbReference type="GO" id="GO:0042128">
    <property type="term" value="P:nitrate assimilation"/>
    <property type="evidence" value="ECO:0007669"/>
    <property type="project" value="UniProtKB-KW"/>
</dbReference>
<dbReference type="GO" id="GO:0006412">
    <property type="term" value="P:translation"/>
    <property type="evidence" value="ECO:0007669"/>
    <property type="project" value="InterPro"/>
</dbReference>
<dbReference type="PRINTS" id="PR00363">
    <property type="entry name" value="CYTOCHROMEB5"/>
</dbReference>
<dbReference type="InterPro" id="IPR045077">
    <property type="entry name" value="L3_arc_euk"/>
</dbReference>
<dbReference type="GO" id="GO:0020037">
    <property type="term" value="F:heme binding"/>
    <property type="evidence" value="ECO:0007669"/>
    <property type="project" value="InterPro"/>
</dbReference>
<dbReference type="PANTHER" id="PTHR11363:SF5">
    <property type="entry name" value="LARGE RIBOSOMAL SUBUNIT PROTEIN UL3"/>
    <property type="match status" value="1"/>
</dbReference>
<accession>A0A8H8TQS6</accession>
<dbReference type="FunFam" id="3.90.420.10:FF:000005">
    <property type="entry name" value="Nitrate reductase"/>
    <property type="match status" value="1"/>
</dbReference>
<evidence type="ECO:0000256" key="4">
    <source>
        <dbReference type="ARBA" id="ARBA00003838"/>
    </source>
</evidence>
<comment type="similarity">
    <text evidence="6 22">Belongs to the universal ribosomal protein uL3 family.</text>
</comment>
<dbReference type="InterPro" id="IPR017927">
    <property type="entry name" value="FAD-bd_FR_type"/>
</dbReference>
<dbReference type="InterPro" id="IPR001709">
    <property type="entry name" value="Flavoprot_Pyr_Nucl_cyt_Rdtase"/>
</dbReference>
<evidence type="ECO:0000256" key="10">
    <source>
        <dbReference type="ARBA" id="ARBA00022505"/>
    </source>
</evidence>
<proteinExistence type="inferred from homology"/>
<dbReference type="Pfam" id="PF00970">
    <property type="entry name" value="FAD_binding_6"/>
    <property type="match status" value="1"/>
</dbReference>
<comment type="catalytic activity">
    <reaction evidence="21">
        <text>nitrite + NADP(+) + H2O = nitrate + NADPH + H(+)</text>
        <dbReference type="Rhea" id="RHEA:19061"/>
        <dbReference type="ChEBI" id="CHEBI:15377"/>
        <dbReference type="ChEBI" id="CHEBI:15378"/>
        <dbReference type="ChEBI" id="CHEBI:16301"/>
        <dbReference type="ChEBI" id="CHEBI:17632"/>
        <dbReference type="ChEBI" id="CHEBI:57783"/>
        <dbReference type="ChEBI" id="CHEBI:58349"/>
        <dbReference type="EC" id="1.7.1.3"/>
    </reaction>
</comment>
<organism evidence="26 27">
    <name type="scientific">Ustilago bromivora</name>
    <dbReference type="NCBI Taxonomy" id="307758"/>
    <lineage>
        <taxon>Eukaryota</taxon>
        <taxon>Fungi</taxon>
        <taxon>Dikarya</taxon>
        <taxon>Basidiomycota</taxon>
        <taxon>Ustilaginomycotina</taxon>
        <taxon>Ustilaginomycetes</taxon>
        <taxon>Ustilaginales</taxon>
        <taxon>Ustilaginaceae</taxon>
        <taxon>Ustilago</taxon>
    </lineage>
</organism>
<dbReference type="InterPro" id="IPR036374">
    <property type="entry name" value="OxRdtase_Mopterin-bd_sf"/>
</dbReference>
<dbReference type="SUPFAM" id="SSF63380">
    <property type="entry name" value="Riboflavin synthase domain-like"/>
    <property type="match status" value="1"/>
</dbReference>
<dbReference type="InterPro" id="IPR019926">
    <property type="entry name" value="Ribosomal_uL3_CS"/>
</dbReference>
<evidence type="ECO:0000256" key="22">
    <source>
        <dbReference type="RuleBase" id="RU003905"/>
    </source>
</evidence>
<feature type="domain" description="Cytochrome b5 heme-binding" evidence="24">
    <location>
        <begin position="590"/>
        <end position="667"/>
    </location>
</feature>
<comment type="subunit">
    <text evidence="7">Homodimer.</text>
</comment>
<protein>
    <recommendedName>
        <fullName evidence="9">Nitrate reductase [NADPH]</fullName>
        <ecNumber evidence="8">1.7.1.3</ecNumber>
    </recommendedName>
</protein>
<dbReference type="EMBL" id="ULHB01000031">
    <property type="protein sequence ID" value="SYW77969.1"/>
    <property type="molecule type" value="Genomic_DNA"/>
</dbReference>
<keyword evidence="17" id="KW-0560">Oxidoreductase</keyword>
<dbReference type="GO" id="GO:0050464">
    <property type="term" value="F:nitrate reductase (NADPH) activity"/>
    <property type="evidence" value="ECO:0007669"/>
    <property type="project" value="UniProtKB-EC"/>
</dbReference>
<keyword evidence="14" id="KW-0274">FAD</keyword>
<evidence type="ECO:0000256" key="7">
    <source>
        <dbReference type="ARBA" id="ARBA00011738"/>
    </source>
</evidence>
<evidence type="ECO:0000256" key="11">
    <source>
        <dbReference type="ARBA" id="ARBA00022617"/>
    </source>
</evidence>
<dbReference type="EC" id="1.7.1.3" evidence="8"/>
<dbReference type="GO" id="GO:0003735">
    <property type="term" value="F:structural constituent of ribosome"/>
    <property type="evidence" value="ECO:0007669"/>
    <property type="project" value="InterPro"/>
</dbReference>
<dbReference type="Pfam" id="PF00297">
    <property type="entry name" value="Ribosomal_L3"/>
    <property type="match status" value="1"/>
</dbReference>
<evidence type="ECO:0000256" key="5">
    <source>
        <dbReference type="ARBA" id="ARBA00006253"/>
    </source>
</evidence>
<dbReference type="Gene3D" id="3.30.1430.10">
    <property type="match status" value="1"/>
</dbReference>
<dbReference type="InterPro" id="IPR044892">
    <property type="entry name" value="Ribosomal_L3_dom_3_arc_sf"/>
</dbReference>
<evidence type="ECO:0000256" key="19">
    <source>
        <dbReference type="ARBA" id="ARBA00023063"/>
    </source>
</evidence>
<dbReference type="PRINTS" id="PR00371">
    <property type="entry name" value="FPNCR"/>
</dbReference>
<dbReference type="InterPro" id="IPR005066">
    <property type="entry name" value="MoCF_OxRdtse_dimer"/>
</dbReference>
<keyword evidence="13" id="KW-0479">Metal-binding</keyword>
<dbReference type="PROSITE" id="PS50255">
    <property type="entry name" value="CYTOCHROME_B5_2"/>
    <property type="match status" value="1"/>
</dbReference>
<evidence type="ECO:0000256" key="18">
    <source>
        <dbReference type="ARBA" id="ARBA00023004"/>
    </source>
</evidence>
<keyword evidence="19" id="KW-0534">Nitrate assimilation</keyword>
<dbReference type="InterPro" id="IPR001433">
    <property type="entry name" value="OxRdtase_FAD/NAD-bd"/>
</dbReference>
<keyword evidence="12" id="KW-0285">Flavoprotein</keyword>
<dbReference type="InterPro" id="IPR000572">
    <property type="entry name" value="OxRdtase_Mopterin-bd_dom"/>
</dbReference>
<dbReference type="FunFam" id="4.10.960.10:FF:000002">
    <property type="entry name" value="60S ribosomal protein L3"/>
    <property type="match status" value="1"/>
</dbReference>
<keyword evidence="15" id="KW-0521">NADP</keyword>
<dbReference type="FunFam" id="2.40.30.10:FF:000351">
    <property type="entry name" value="Ribosomal protein L3"/>
    <property type="match status" value="1"/>
</dbReference>
<dbReference type="InterPro" id="IPR000597">
    <property type="entry name" value="Ribosomal_uL3"/>
</dbReference>
<dbReference type="PROSITE" id="PS51384">
    <property type="entry name" value="FAD_FR"/>
    <property type="match status" value="1"/>
</dbReference>
<evidence type="ECO:0000256" key="13">
    <source>
        <dbReference type="ARBA" id="ARBA00022723"/>
    </source>
</evidence>
<keyword evidence="18" id="KW-0408">Iron</keyword>
<dbReference type="PROSITE" id="PS00191">
    <property type="entry name" value="CYTOCHROME_B5_1"/>
    <property type="match status" value="1"/>
</dbReference>
<evidence type="ECO:0000256" key="16">
    <source>
        <dbReference type="ARBA" id="ARBA00022980"/>
    </source>
</evidence>
<comment type="cofactor">
    <cofactor evidence="1">
        <name>Mo-molybdopterin</name>
        <dbReference type="ChEBI" id="CHEBI:71302"/>
    </cofactor>
</comment>
<dbReference type="CDD" id="cd06183">
    <property type="entry name" value="cyt_b5_reduct_like"/>
    <property type="match status" value="1"/>
</dbReference>
<comment type="caution">
    <text evidence="26">The sequence shown here is derived from an EMBL/GenBank/DDBJ whole genome shotgun (WGS) entry which is preliminary data.</text>
</comment>
<dbReference type="SUPFAM" id="SSF55856">
    <property type="entry name" value="Cytochrome b5-like heme/steroid binding domain"/>
    <property type="match status" value="1"/>
</dbReference>
<dbReference type="PROSITE" id="PS00474">
    <property type="entry name" value="RIBOSOMAL_L3"/>
    <property type="match status" value="1"/>
</dbReference>
<dbReference type="InterPro" id="IPR036400">
    <property type="entry name" value="Cyt_B5-like_heme/steroid_sf"/>
</dbReference>
<comment type="similarity">
    <text evidence="5">Belongs to the nitrate reductase family.</text>
</comment>
<comment type="function">
    <text evidence="4">Nitrate reductase is a key enzyme involved in the first step of nitrate assimilation in plants, fungi and bacteria.</text>
</comment>
<dbReference type="GO" id="GO:0003723">
    <property type="term" value="F:RNA binding"/>
    <property type="evidence" value="ECO:0007669"/>
    <property type="project" value="TreeGrafter"/>
</dbReference>
<dbReference type="Pfam" id="PF00175">
    <property type="entry name" value="NAD_binding_1"/>
    <property type="match status" value="1"/>
</dbReference>
<dbReference type="InterPro" id="IPR039261">
    <property type="entry name" value="FNR_nucleotide-bd"/>
</dbReference>
<dbReference type="Proteomes" id="UP000658997">
    <property type="component" value="Unassembled WGS sequence"/>
</dbReference>
<evidence type="ECO:0000256" key="15">
    <source>
        <dbReference type="ARBA" id="ARBA00022857"/>
    </source>
</evidence>
<evidence type="ECO:0000256" key="17">
    <source>
        <dbReference type="ARBA" id="ARBA00023002"/>
    </source>
</evidence>
<evidence type="ECO:0000256" key="12">
    <source>
        <dbReference type="ARBA" id="ARBA00022630"/>
    </source>
</evidence>
<dbReference type="InterPro" id="IPR001199">
    <property type="entry name" value="Cyt_B5-like_heme/steroid-bd"/>
</dbReference>
<evidence type="ECO:0000259" key="25">
    <source>
        <dbReference type="PROSITE" id="PS51384"/>
    </source>
</evidence>
<dbReference type="GO" id="GO:0030151">
    <property type="term" value="F:molybdenum ion binding"/>
    <property type="evidence" value="ECO:0007669"/>
    <property type="project" value="InterPro"/>
</dbReference>
<gene>
    <name evidence="26" type="ORF">UBRO2_02161</name>
</gene>
<name>A0A8H8TQS6_9BASI</name>
<dbReference type="FunFam" id="3.30.1430.10:FF:000001">
    <property type="entry name" value="60S ribosomal protein L3"/>
    <property type="match status" value="1"/>
</dbReference>
<keyword evidence="16 22" id="KW-0689">Ribosomal protein</keyword>
<dbReference type="PROSITE" id="PS00559">
    <property type="entry name" value="MOLYBDOPTERIN_EUK"/>
    <property type="match status" value="1"/>
</dbReference>
<evidence type="ECO:0000256" key="3">
    <source>
        <dbReference type="ARBA" id="ARBA00001974"/>
    </source>
</evidence>
<evidence type="ECO:0000256" key="2">
    <source>
        <dbReference type="ARBA" id="ARBA00001971"/>
    </source>
</evidence>
<keyword evidence="10" id="KW-0500">Molybdenum</keyword>
<evidence type="ECO:0000256" key="9">
    <source>
        <dbReference type="ARBA" id="ARBA00015499"/>
    </source>
</evidence>
<dbReference type="InterPro" id="IPR017938">
    <property type="entry name" value="Riboflavin_synthase-like_b-brl"/>
</dbReference>
<dbReference type="InterPro" id="IPR014756">
    <property type="entry name" value="Ig_E-set"/>
</dbReference>
<dbReference type="FunFam" id="4.10.960.10:FF:000007">
    <property type="entry name" value="Peroxisome biogenesis protein 6"/>
    <property type="match status" value="1"/>
</dbReference>
<dbReference type="InterPro" id="IPR022407">
    <property type="entry name" value="OxRdtase_Mopterin_BS"/>
</dbReference>
<feature type="compositionally biased region" description="Low complexity" evidence="23">
    <location>
        <begin position="1"/>
        <end position="11"/>
    </location>
</feature>
<dbReference type="SMART" id="SM01117">
    <property type="entry name" value="Cyt-b5"/>
    <property type="match status" value="1"/>
</dbReference>
<keyword evidence="20 22" id="KW-0687">Ribonucleoprotein</keyword>
<evidence type="ECO:0000313" key="27">
    <source>
        <dbReference type="Proteomes" id="UP000658997"/>
    </source>
</evidence>
<dbReference type="InterPro" id="IPR018506">
    <property type="entry name" value="Cyt_B5_heme-BS"/>
</dbReference>
<feature type="domain" description="FAD-binding FR-type" evidence="25">
    <location>
        <begin position="695"/>
        <end position="821"/>
    </location>
</feature>
<evidence type="ECO:0000256" key="14">
    <source>
        <dbReference type="ARBA" id="ARBA00022827"/>
    </source>
</evidence>
<comment type="cofactor">
    <cofactor evidence="3">
        <name>FAD</name>
        <dbReference type="ChEBI" id="CHEBI:57692"/>
    </cofactor>
</comment>
<dbReference type="PANTHER" id="PTHR11363">
    <property type="entry name" value="60S RIBOSOMAL PROTEIN L3-RELATED"/>
    <property type="match status" value="1"/>
</dbReference>
<dbReference type="PRINTS" id="PR00407">
    <property type="entry name" value="EUMOPTERIN"/>
</dbReference>
<dbReference type="Pfam" id="PF00173">
    <property type="entry name" value="Cyt-b5"/>
    <property type="match status" value="1"/>
</dbReference>
<dbReference type="Pfam" id="PF03404">
    <property type="entry name" value="Mo-co_dimer"/>
    <property type="match status" value="1"/>
</dbReference>
<reference evidence="26" key="1">
    <citation type="submission" date="2018-08" db="EMBL/GenBank/DDBJ databases">
        <authorList>
            <person name="Guldener U."/>
        </authorList>
    </citation>
    <scope>NUCLEOTIDE SEQUENCE</scope>
    <source>
        <strain evidence="26">UB2</strain>
    </source>
</reference>
<sequence length="1342" mass="149145">MVSTSSSSSSSKAPSERGFDVHGFSSTSPSSSGSSNATTPEPSSPEFLATKKATGSDAGPVEPFVPQRCYDESVLPPIPASESVQSLATDSNTPDHWIARDERLIRLTGKHPCNVEAPLSELFAKGFLTPQNLFYVRSHGDTPRVTREQAESWKLKVHGLVEREFEFSIKELKGKFPTVTLPITMVCAGNRRKEQNMVAKGLGFNWGAAGVSTGLFTGVYLADILDYCKPKNPVLSSFPSYDVAIPGRARHVVFEGADELPKGKYGTSQRLNWALDRNKGMIIAWGLNGEDLSPDHGYPLRLVVPGQIGGRMVKWLERIEVSDRESQHHLHFHDNKVLPTEVTADQARSEMHWWYDPKYIINDLNVNAAICSPDHDAVIDVAEPSASSSQLLPIEGYAYTGGGRRIHRVEISLDDGHSWKCAQIHYPEDLYRMYPIQGHPYFGTLDLSSTEMSFAWCFWRLDVDVQADIIAKDVKVISVRALDEGLATMPRDMYWNATSMMNSWWFRVAIHREGPDGSKLRFEHPTLAGNVPGGWMQRMNEAGLNPRYPKFGDAGQAVAEVSKQSPDSQSSANNVVEDTMAVMLDPSKVGHVVTASELATHADGEGPEPWFIVHGHVYDGTGFLKDHPGGDQSIRLVAGEDATEDFMAIHSMDAKKMLRDYHLGKLDTSDATSVPPTSMAEPEAIDLSKPFLDPRKWRATRLISKKVISPDARIFRFALTGPDQELGLPVGQHVFVRIRRKDPKSGMAETVQRAYTPYSGNTQRGFIDILIKVYFPSQTSSQPAFEGGKMTMLLENIDPSQPLDDSLSIELKGPLGSFTYLGDKQIRWKPANAIRRVRKLAMIAGGSGITPIWSTLKAIADEALSNDSEDQDPVQIWVVYGNRTEQDILVREELERLCVALKGNLHVWHVLSNIGSEASQWTMGRGHINADILQKHLPPPPAAPASPEDLEDTLALFEHPRHGSLGFLPRKRAARHRGKVKAFPKDDPKKPVHLTAMIGYKAGMTHIVRDLDRPGSKMHKKEIVEAVTVIETPPMVAVGVVGYVETPRGLRSLTTVWAEHLSDEVKRRFYKNWYRSKKKAFTKYAKKHSENNGASISRELERIKKYCTVVRLLAHTQVRKTGLKQKKAHLMEVQINGGSVADKVDFAKEHFEKTFDVKSVFEQNEIVDVIAVTKGHGYEGVTARWGTKKLPRKTHRGLRKIACIGAWHPANVMFTVARSGQDGYHHRTEIGKKIYRIANGDDKTSGSTDFDTTEKNITPLGGFPHYGQVKNDFVMIKGSCPGVKKRVLTLRKSLQVHTSRRALETVSLKWISTSSTMGKGVFQTPAEKDAFLGQRKIKAPVA</sequence>
<evidence type="ECO:0000256" key="20">
    <source>
        <dbReference type="ARBA" id="ARBA00023274"/>
    </source>
</evidence>
<evidence type="ECO:0000256" key="1">
    <source>
        <dbReference type="ARBA" id="ARBA00001924"/>
    </source>
</evidence>
<dbReference type="PRINTS" id="PR00406">
    <property type="entry name" value="CYTB5RDTASE"/>
</dbReference>
<feature type="compositionally biased region" description="Low complexity" evidence="23">
    <location>
        <begin position="25"/>
        <end position="35"/>
    </location>
</feature>
<evidence type="ECO:0000256" key="6">
    <source>
        <dbReference type="ARBA" id="ARBA00006540"/>
    </source>
</evidence>
<dbReference type="Gene3D" id="3.40.50.80">
    <property type="entry name" value="Nucleotide-binding domain of ferredoxin-NADP reductase (FNR) module"/>
    <property type="match status" value="1"/>
</dbReference>
<dbReference type="Gene3D" id="2.40.30.10">
    <property type="entry name" value="Translation factors"/>
    <property type="match status" value="2"/>
</dbReference>
<dbReference type="Gene3D" id="3.10.120.10">
    <property type="entry name" value="Cytochrome b5-like heme/steroid binding domain"/>
    <property type="match status" value="1"/>
</dbReference>
<dbReference type="FunFam" id="2.40.30.10:FF:000079">
    <property type="entry name" value="60S ribosomal protein L3"/>
    <property type="match status" value="1"/>
</dbReference>
<dbReference type="Gene3D" id="2.60.40.650">
    <property type="match status" value="1"/>
</dbReference>
<dbReference type="SUPFAM" id="SSF50447">
    <property type="entry name" value="Translation proteins"/>
    <property type="match status" value="1"/>
</dbReference>
<keyword evidence="11" id="KW-0349">Heme</keyword>